<comment type="similarity">
    <text evidence="1">Belongs to the peptidase C40 family.</text>
</comment>
<dbReference type="PANTHER" id="PTHR47053:SF1">
    <property type="entry name" value="MUREIN DD-ENDOPEPTIDASE MEPH-RELATED"/>
    <property type="match status" value="1"/>
</dbReference>
<dbReference type="GO" id="GO:0006508">
    <property type="term" value="P:proteolysis"/>
    <property type="evidence" value="ECO:0007669"/>
    <property type="project" value="UniProtKB-KW"/>
</dbReference>
<feature type="chain" id="PRO_5002472782" description="NlpC/P60 domain-containing protein" evidence="5">
    <location>
        <begin position="28"/>
        <end position="208"/>
    </location>
</feature>
<name>A0A0F4LUP1_9LACO</name>
<evidence type="ECO:0000256" key="4">
    <source>
        <dbReference type="ARBA" id="ARBA00022807"/>
    </source>
</evidence>
<keyword evidence="2" id="KW-0645">Protease</keyword>
<keyword evidence="5" id="KW-0732">Signal</keyword>
<dbReference type="PANTHER" id="PTHR47053">
    <property type="entry name" value="MUREIN DD-ENDOPEPTIDASE MEPH-RELATED"/>
    <property type="match status" value="1"/>
</dbReference>
<protein>
    <recommendedName>
        <fullName evidence="6">NlpC/P60 domain-containing protein</fullName>
    </recommendedName>
</protein>
<evidence type="ECO:0000256" key="3">
    <source>
        <dbReference type="ARBA" id="ARBA00022801"/>
    </source>
</evidence>
<evidence type="ECO:0000259" key="6">
    <source>
        <dbReference type="PROSITE" id="PS51935"/>
    </source>
</evidence>
<dbReference type="Pfam" id="PF00877">
    <property type="entry name" value="NLPC_P60"/>
    <property type="match status" value="1"/>
</dbReference>
<reference evidence="7 8" key="1">
    <citation type="submission" date="2015-01" db="EMBL/GenBank/DDBJ databases">
        <title>Comparative genomics of the lactic acid bacteria isolated from the honey bee gut.</title>
        <authorList>
            <person name="Ellegaard K.M."/>
            <person name="Tamarit D."/>
            <person name="Javelind E."/>
            <person name="Olofsson T."/>
            <person name="Andersson S.G."/>
            <person name="Vasquez A."/>
        </authorList>
    </citation>
    <scope>NUCLEOTIDE SEQUENCE [LARGE SCALE GENOMIC DNA]</scope>
    <source>
        <strain evidence="7 8">Bin4</strain>
    </source>
</reference>
<dbReference type="InterPro" id="IPR051202">
    <property type="entry name" value="Peptidase_C40"/>
</dbReference>
<evidence type="ECO:0000256" key="2">
    <source>
        <dbReference type="ARBA" id="ARBA00022670"/>
    </source>
</evidence>
<dbReference type="AlphaFoldDB" id="A0A0F4LUP1"/>
<evidence type="ECO:0000313" key="7">
    <source>
        <dbReference type="EMBL" id="KJY61989.1"/>
    </source>
</evidence>
<evidence type="ECO:0000313" key="8">
    <source>
        <dbReference type="Proteomes" id="UP000033558"/>
    </source>
</evidence>
<dbReference type="InterPro" id="IPR000064">
    <property type="entry name" value="NLP_P60_dom"/>
</dbReference>
<keyword evidence="3" id="KW-0378">Hydrolase</keyword>
<feature type="signal peptide" evidence="5">
    <location>
        <begin position="1"/>
        <end position="27"/>
    </location>
</feature>
<dbReference type="EMBL" id="JXJQ01000008">
    <property type="protein sequence ID" value="KJY61989.1"/>
    <property type="molecule type" value="Genomic_DNA"/>
</dbReference>
<accession>A0A0F4LUP1</accession>
<keyword evidence="4" id="KW-0788">Thiol protease</keyword>
<evidence type="ECO:0000256" key="5">
    <source>
        <dbReference type="SAM" id="SignalP"/>
    </source>
</evidence>
<dbReference type="InterPro" id="IPR038765">
    <property type="entry name" value="Papain-like_cys_pep_sf"/>
</dbReference>
<dbReference type="Gene3D" id="3.90.1720.10">
    <property type="entry name" value="endopeptidase domain like (from Nostoc punctiforme)"/>
    <property type="match status" value="1"/>
</dbReference>
<dbReference type="PROSITE" id="PS51935">
    <property type="entry name" value="NLPC_P60"/>
    <property type="match status" value="1"/>
</dbReference>
<dbReference type="Proteomes" id="UP000033558">
    <property type="component" value="Unassembled WGS sequence"/>
</dbReference>
<keyword evidence="8" id="KW-1185">Reference proteome</keyword>
<dbReference type="RefSeq" id="WP_245626295.1">
    <property type="nucleotide sequence ID" value="NZ_JBHSZT010000001.1"/>
</dbReference>
<organism evidence="7 8">
    <name type="scientific">Bombilactobacillus mellifer</name>
    <dbReference type="NCBI Taxonomy" id="1218492"/>
    <lineage>
        <taxon>Bacteria</taxon>
        <taxon>Bacillati</taxon>
        <taxon>Bacillota</taxon>
        <taxon>Bacilli</taxon>
        <taxon>Lactobacillales</taxon>
        <taxon>Lactobacillaceae</taxon>
        <taxon>Bombilactobacillus</taxon>
    </lineage>
</organism>
<dbReference type="GO" id="GO:0008234">
    <property type="term" value="F:cysteine-type peptidase activity"/>
    <property type="evidence" value="ECO:0007669"/>
    <property type="project" value="UniProtKB-KW"/>
</dbReference>
<feature type="domain" description="NlpC/P60" evidence="6">
    <location>
        <begin position="91"/>
        <end position="208"/>
    </location>
</feature>
<evidence type="ECO:0000256" key="1">
    <source>
        <dbReference type="ARBA" id="ARBA00007074"/>
    </source>
</evidence>
<gene>
    <name evidence="7" type="ORF">JG30_10480</name>
</gene>
<dbReference type="HOGENOM" id="CLU_016043_8_0_9"/>
<dbReference type="STRING" id="1218492.JG30_10480"/>
<proteinExistence type="inferred from homology"/>
<dbReference type="SUPFAM" id="SSF54001">
    <property type="entry name" value="Cysteine proteinases"/>
    <property type="match status" value="1"/>
</dbReference>
<sequence length="208" mass="22287">MLTANRWLPLCILGSFMLTSNPLLVQAAPLQQPQAIVVVHDIPLEDRVQSEINVNKQPYDDIIKQTAAQTAAKTVSPTIPAPVEPLPTSQQGQGQQLVQKASQFIGTMYVWGGNTPSGFDCSGLVQYSAAQVGLLLPRTSQAQSTCGTEVALNKLLPGDLVFWGTPGQATHVGIYSGSGYFIHAPQPGQTVTLTAMTAYQPNFARRII</sequence>
<dbReference type="PATRIC" id="fig|1218492.5.peg.1190"/>
<comment type="caution">
    <text evidence="7">The sequence shown here is derived from an EMBL/GenBank/DDBJ whole genome shotgun (WGS) entry which is preliminary data.</text>
</comment>